<dbReference type="PANTHER" id="PTHR43738">
    <property type="entry name" value="ABC TRANSPORTER, MEMBRANE PROTEIN"/>
    <property type="match status" value="1"/>
</dbReference>
<evidence type="ECO:0000256" key="7">
    <source>
        <dbReference type="SAM" id="Phobius"/>
    </source>
</evidence>
<sequence length="377" mass="39717">MSVSIARKTLVHEWRRFLPAIVAVGFSGVLMIVQGALLLGIIGSNALYVTQSSAQYWVGFPGTQSVDLGRPISASIATSLYMEPNISHVERFLLGSGDWRGARGGGTSINIVGIDARARSIGLSSVVPAAMRSLLLQPGTALVDATDRHKLAVDVGDTAEINGRRIHIVGLIEGLRGLGGVNVVTSIDTARTLDNALGATDDVTYFLYTVTKFGPADAIRDRLNSPAGIPRFHVWSAPELAGMSIRYWLLESGAGIAFIFATIIAMLVGALVTSQTLMAAVAGSIPQYATLRALGVSFKGLRAIVIEQAAWVGVLGLLVGAVFSTAAALIARIYSVPFELRTSIILAASTVVLTVAFAAGLFALRRLQHADPATLLR</sequence>
<comment type="caution">
    <text evidence="9">The sequence shown here is derived from an EMBL/GenBank/DDBJ whole genome shotgun (WGS) entry which is preliminary data.</text>
</comment>
<comment type="subcellular location">
    <subcellularLocation>
        <location evidence="1">Cell membrane</location>
        <topology evidence="1">Multi-pass membrane protein</topology>
    </subcellularLocation>
</comment>
<evidence type="ECO:0000256" key="6">
    <source>
        <dbReference type="ARBA" id="ARBA00023136"/>
    </source>
</evidence>
<reference evidence="9 10" key="1">
    <citation type="submission" date="2018-02" db="EMBL/GenBank/DDBJ databases">
        <title>The draft genome of Phyllobacterium myrsinacearum DSM5892.</title>
        <authorList>
            <person name="Li L."/>
            <person name="Liu L."/>
            <person name="Zhang X."/>
            <person name="Wang T."/>
        </authorList>
    </citation>
    <scope>NUCLEOTIDE SEQUENCE [LARGE SCALE GENOMIC DNA]</scope>
    <source>
        <strain evidence="9 10">DSM 5892</strain>
    </source>
</reference>
<proteinExistence type="predicted"/>
<dbReference type="OrthoDB" id="8578584at2"/>
<feature type="transmembrane region" description="Helical" evidence="7">
    <location>
        <begin position="310"/>
        <end position="331"/>
    </location>
</feature>
<dbReference type="EMBL" id="PVBT01000002">
    <property type="protein sequence ID" value="PRD55360.1"/>
    <property type="molecule type" value="Genomic_DNA"/>
</dbReference>
<dbReference type="PANTHER" id="PTHR43738:SF1">
    <property type="entry name" value="HEMIN TRANSPORT SYSTEM PERMEASE PROTEIN HRTB-RELATED"/>
    <property type="match status" value="1"/>
</dbReference>
<keyword evidence="6 7" id="KW-0472">Membrane</keyword>
<keyword evidence="3" id="KW-1003">Cell membrane</keyword>
<dbReference type="AlphaFoldDB" id="A0A2S9JQ51"/>
<dbReference type="Proteomes" id="UP000238563">
    <property type="component" value="Unassembled WGS sequence"/>
</dbReference>
<evidence type="ECO:0000256" key="1">
    <source>
        <dbReference type="ARBA" id="ARBA00004651"/>
    </source>
</evidence>
<feature type="transmembrane region" description="Helical" evidence="7">
    <location>
        <begin position="248"/>
        <end position="271"/>
    </location>
</feature>
<evidence type="ECO:0000259" key="8">
    <source>
        <dbReference type="Pfam" id="PF02687"/>
    </source>
</evidence>
<dbReference type="GO" id="GO:0005886">
    <property type="term" value="C:plasma membrane"/>
    <property type="evidence" value="ECO:0007669"/>
    <property type="project" value="UniProtKB-SubCell"/>
</dbReference>
<evidence type="ECO:0000256" key="4">
    <source>
        <dbReference type="ARBA" id="ARBA00022692"/>
    </source>
</evidence>
<keyword evidence="10" id="KW-1185">Reference proteome</keyword>
<evidence type="ECO:0000313" key="10">
    <source>
        <dbReference type="Proteomes" id="UP000238563"/>
    </source>
</evidence>
<feature type="domain" description="ABC3 transporter permease C-terminal" evidence="8">
    <location>
        <begin position="259"/>
        <end position="370"/>
    </location>
</feature>
<name>A0A2S9JQ51_9HYPH</name>
<keyword evidence="4 7" id="KW-0812">Transmembrane</keyword>
<protein>
    <submittedName>
        <fullName evidence="9">ABC transporter permease</fullName>
    </submittedName>
</protein>
<evidence type="ECO:0000313" key="9">
    <source>
        <dbReference type="EMBL" id="PRD55360.1"/>
    </source>
</evidence>
<feature type="transmembrane region" description="Helical" evidence="7">
    <location>
        <begin position="277"/>
        <end position="298"/>
    </location>
</feature>
<evidence type="ECO:0000256" key="3">
    <source>
        <dbReference type="ARBA" id="ARBA00022475"/>
    </source>
</evidence>
<dbReference type="RefSeq" id="WP_105733589.1">
    <property type="nucleotide sequence ID" value="NZ_PVBT01000002.1"/>
</dbReference>
<keyword evidence="5 7" id="KW-1133">Transmembrane helix</keyword>
<organism evidence="9 10">
    <name type="scientific">Phyllobacterium myrsinacearum</name>
    <dbReference type="NCBI Taxonomy" id="28101"/>
    <lineage>
        <taxon>Bacteria</taxon>
        <taxon>Pseudomonadati</taxon>
        <taxon>Pseudomonadota</taxon>
        <taxon>Alphaproteobacteria</taxon>
        <taxon>Hyphomicrobiales</taxon>
        <taxon>Phyllobacteriaceae</taxon>
        <taxon>Phyllobacterium</taxon>
    </lineage>
</organism>
<feature type="transmembrane region" description="Helical" evidence="7">
    <location>
        <begin position="343"/>
        <end position="364"/>
    </location>
</feature>
<feature type="transmembrane region" description="Helical" evidence="7">
    <location>
        <begin position="20"/>
        <end position="42"/>
    </location>
</feature>
<evidence type="ECO:0000256" key="5">
    <source>
        <dbReference type="ARBA" id="ARBA00022989"/>
    </source>
</evidence>
<dbReference type="Pfam" id="PF02687">
    <property type="entry name" value="FtsX"/>
    <property type="match status" value="1"/>
</dbReference>
<accession>A0A2S9JQ51</accession>
<evidence type="ECO:0000256" key="2">
    <source>
        <dbReference type="ARBA" id="ARBA00022448"/>
    </source>
</evidence>
<keyword evidence="2" id="KW-0813">Transport</keyword>
<gene>
    <name evidence="9" type="ORF">C5750_09365</name>
</gene>
<dbReference type="InterPro" id="IPR003838">
    <property type="entry name" value="ABC3_permease_C"/>
</dbReference>
<dbReference type="InterPro" id="IPR051125">
    <property type="entry name" value="ABC-4/HrtB_transporter"/>
</dbReference>